<feature type="domain" description="Nitroreductase" evidence="3">
    <location>
        <begin position="7"/>
        <end position="186"/>
    </location>
</feature>
<dbReference type="Proteomes" id="UP000238956">
    <property type="component" value="Chromosome"/>
</dbReference>
<protein>
    <submittedName>
        <fullName evidence="4">Nitroreductase</fullName>
    </submittedName>
</protein>
<proteinExistence type="inferred from homology"/>
<dbReference type="SUPFAM" id="SSF55469">
    <property type="entry name" value="FMN-dependent nitroreductase-like"/>
    <property type="match status" value="1"/>
</dbReference>
<dbReference type="PANTHER" id="PTHR43673">
    <property type="entry name" value="NAD(P)H NITROREDUCTASE YDGI-RELATED"/>
    <property type="match status" value="1"/>
</dbReference>
<dbReference type="Gene3D" id="3.40.109.10">
    <property type="entry name" value="NADH Oxidase"/>
    <property type="match status" value="1"/>
</dbReference>
<evidence type="ECO:0000256" key="2">
    <source>
        <dbReference type="ARBA" id="ARBA00023002"/>
    </source>
</evidence>
<reference evidence="4 5" key="2">
    <citation type="submission" date="2018-02" db="EMBL/GenBank/DDBJ databases">
        <title>Whole genome sequencing analysis of Streptococcus pluranimalium isolated from cattle infected mastitis in China.</title>
        <authorList>
            <person name="Zhang J.-R."/>
            <person name="Hu G.-Z."/>
        </authorList>
    </citation>
    <scope>NUCLEOTIDE SEQUENCE [LARGE SCALE GENOMIC DNA]</scope>
    <source>
        <strain evidence="4 5">TH11417</strain>
    </source>
</reference>
<dbReference type="CDD" id="cd02136">
    <property type="entry name" value="PnbA_NfnB-like"/>
    <property type="match status" value="1"/>
</dbReference>
<reference evidence="4 5" key="1">
    <citation type="submission" date="2017-12" db="EMBL/GenBank/DDBJ databases">
        <authorList>
            <person name="Hurst M.R.H."/>
        </authorList>
    </citation>
    <scope>NUCLEOTIDE SEQUENCE [LARGE SCALE GENOMIC DNA]</scope>
    <source>
        <strain evidence="4 5">TH11417</strain>
    </source>
</reference>
<organism evidence="4 5">
    <name type="scientific">Streptococcus pluranimalium</name>
    <dbReference type="NCBI Taxonomy" id="82348"/>
    <lineage>
        <taxon>Bacteria</taxon>
        <taxon>Bacillati</taxon>
        <taxon>Bacillota</taxon>
        <taxon>Bacilli</taxon>
        <taxon>Lactobacillales</taxon>
        <taxon>Streptococcaceae</taxon>
        <taxon>Streptococcus</taxon>
    </lineage>
</organism>
<name>A0A2L0D202_9STRE</name>
<comment type="similarity">
    <text evidence="1">Belongs to the nitroreductase family.</text>
</comment>
<dbReference type="PANTHER" id="PTHR43673:SF10">
    <property type="entry name" value="NADH DEHYDROGENASE_NAD(P)H NITROREDUCTASE XCC3605-RELATED"/>
    <property type="match status" value="1"/>
</dbReference>
<evidence type="ECO:0000313" key="5">
    <source>
        <dbReference type="Proteomes" id="UP000238956"/>
    </source>
</evidence>
<dbReference type="InterPro" id="IPR029479">
    <property type="entry name" value="Nitroreductase"/>
</dbReference>
<dbReference type="GO" id="GO:0016491">
    <property type="term" value="F:oxidoreductase activity"/>
    <property type="evidence" value="ECO:0007669"/>
    <property type="project" value="UniProtKB-KW"/>
</dbReference>
<dbReference type="RefSeq" id="WP_104967085.1">
    <property type="nucleotide sequence ID" value="NZ_CP025536.1"/>
</dbReference>
<gene>
    <name evidence="4" type="ORF">C0J00_00500</name>
</gene>
<keyword evidence="5" id="KW-1185">Reference proteome</keyword>
<dbReference type="InterPro" id="IPR000415">
    <property type="entry name" value="Nitroreductase-like"/>
</dbReference>
<evidence type="ECO:0000259" key="3">
    <source>
        <dbReference type="Pfam" id="PF00881"/>
    </source>
</evidence>
<dbReference type="EMBL" id="CP025536">
    <property type="protein sequence ID" value="AUW95724.1"/>
    <property type="molecule type" value="Genomic_DNA"/>
</dbReference>
<dbReference type="GeneID" id="98392388"/>
<sequence>MQFQELINTRKSTRHFTDKEVTKDILKEIVSEAQKAPSWVNSQPWKVTIASGERLKEVKAVYKDLNLSGTKGNPDFSVLLNELWPEYTRNNMANSNGQIYGLEGFNDAQWQLFQAPHVAFLTIPKGAPEWAIHDLGMFSQTLMLSAQNHGVDSIITYAFVKYPDELRRILSIPEDEVIGVGIALGYGEEGHRLNKGNSERNPLEQVLTFKD</sequence>
<dbReference type="OrthoDB" id="9812105at2"/>
<evidence type="ECO:0000256" key="1">
    <source>
        <dbReference type="ARBA" id="ARBA00007118"/>
    </source>
</evidence>
<dbReference type="KEGG" id="splr:C0J00_00500"/>
<keyword evidence="2" id="KW-0560">Oxidoreductase</keyword>
<evidence type="ECO:0000313" key="4">
    <source>
        <dbReference type="EMBL" id="AUW95724.1"/>
    </source>
</evidence>
<dbReference type="Pfam" id="PF00881">
    <property type="entry name" value="Nitroreductase"/>
    <property type="match status" value="1"/>
</dbReference>
<accession>A0A2L0D202</accession>
<dbReference type="AlphaFoldDB" id="A0A2L0D202"/>